<comment type="caution">
    <text evidence="1">The sequence shown here is derived from an EMBL/GenBank/DDBJ whole genome shotgun (WGS) entry which is preliminary data.</text>
</comment>
<dbReference type="Proteomes" id="UP000752696">
    <property type="component" value="Unassembled WGS sequence"/>
</dbReference>
<organism evidence="1 2">
    <name type="scientific">Heterotrigona itama</name>
    <dbReference type="NCBI Taxonomy" id="395501"/>
    <lineage>
        <taxon>Eukaryota</taxon>
        <taxon>Metazoa</taxon>
        <taxon>Ecdysozoa</taxon>
        <taxon>Arthropoda</taxon>
        <taxon>Hexapoda</taxon>
        <taxon>Insecta</taxon>
        <taxon>Pterygota</taxon>
        <taxon>Neoptera</taxon>
        <taxon>Endopterygota</taxon>
        <taxon>Hymenoptera</taxon>
        <taxon>Apocrita</taxon>
        <taxon>Aculeata</taxon>
        <taxon>Apoidea</taxon>
        <taxon>Anthophila</taxon>
        <taxon>Apidae</taxon>
        <taxon>Heterotrigona</taxon>
    </lineage>
</organism>
<accession>A0A6V7GUE8</accession>
<reference evidence="1" key="1">
    <citation type="submission" date="2020-07" db="EMBL/GenBank/DDBJ databases">
        <authorList>
            <person name="Nazaruddin N."/>
        </authorList>
    </citation>
    <scope>NUCLEOTIDE SEQUENCE</scope>
</reference>
<sequence length="40" mass="4536">KLFEFPPKASVVFVFSISERRIIPAINLKDDKVQAAYLNA</sequence>
<dbReference type="AlphaFoldDB" id="A0A6V7GUE8"/>
<keyword evidence="2" id="KW-1185">Reference proteome</keyword>
<dbReference type="EMBL" id="CAJDYZ010000717">
    <property type="protein sequence ID" value="CAD1468535.1"/>
    <property type="molecule type" value="Genomic_DNA"/>
</dbReference>
<name>A0A6V7GUE8_9HYME</name>
<protein>
    <submittedName>
        <fullName evidence="1">Uncharacterized protein</fullName>
    </submittedName>
</protein>
<feature type="non-terminal residue" evidence="1">
    <location>
        <position position="1"/>
    </location>
</feature>
<gene>
    <name evidence="1" type="ORF">MHI_LOCUS52910</name>
</gene>
<feature type="non-terminal residue" evidence="1">
    <location>
        <position position="40"/>
    </location>
</feature>
<evidence type="ECO:0000313" key="1">
    <source>
        <dbReference type="EMBL" id="CAD1468535.1"/>
    </source>
</evidence>
<evidence type="ECO:0000313" key="2">
    <source>
        <dbReference type="Proteomes" id="UP000752696"/>
    </source>
</evidence>
<proteinExistence type="predicted"/>